<dbReference type="Proteomes" id="UP001596118">
    <property type="component" value="Unassembled WGS sequence"/>
</dbReference>
<accession>A0ABD5R433</accession>
<evidence type="ECO:0000313" key="2">
    <source>
        <dbReference type="EMBL" id="MFC5279717.1"/>
    </source>
</evidence>
<evidence type="ECO:0000259" key="1">
    <source>
        <dbReference type="Pfam" id="PF25840"/>
    </source>
</evidence>
<proteinExistence type="predicted"/>
<name>A0ABD5R433_9EURY</name>
<dbReference type="EMBL" id="JBHSKY010000015">
    <property type="protein sequence ID" value="MFC5279717.1"/>
    <property type="molecule type" value="Genomic_DNA"/>
</dbReference>
<comment type="caution">
    <text evidence="2">The sequence shown here is derived from an EMBL/GenBank/DDBJ whole genome shotgun (WGS) entry which is preliminary data.</text>
</comment>
<dbReference type="Gene3D" id="1.50.10.20">
    <property type="match status" value="1"/>
</dbReference>
<dbReference type="RefSeq" id="WP_256411374.1">
    <property type="nucleotide sequence ID" value="NZ_JANHDM010000004.1"/>
</dbReference>
<feature type="domain" description="Broad-specificity ulvan lyase N-terminal" evidence="1">
    <location>
        <begin position="126"/>
        <end position="277"/>
    </location>
</feature>
<dbReference type="SUPFAM" id="SSF48239">
    <property type="entry name" value="Terpenoid cyclases/Protein prenyltransferases"/>
    <property type="match status" value="1"/>
</dbReference>
<organism evidence="2 3">
    <name type="scientific">Halorubrum rubrum</name>
    <dbReference type="NCBI Taxonomy" id="1126240"/>
    <lineage>
        <taxon>Archaea</taxon>
        <taxon>Methanobacteriati</taxon>
        <taxon>Methanobacteriota</taxon>
        <taxon>Stenosarchaea group</taxon>
        <taxon>Halobacteria</taxon>
        <taxon>Halobacteriales</taxon>
        <taxon>Haloferacaceae</taxon>
        <taxon>Halorubrum</taxon>
    </lineage>
</organism>
<gene>
    <name evidence="2" type="ORF">ACFPM1_13250</name>
</gene>
<dbReference type="CDD" id="cd00688">
    <property type="entry name" value="ISOPREN_C2_like"/>
    <property type="match status" value="1"/>
</dbReference>
<dbReference type="InterPro" id="IPR058907">
    <property type="entry name" value="P29_N"/>
</dbReference>
<protein>
    <submittedName>
        <fullName evidence="2">Prenyltransferase/squalene oxidase repeat-containing protein</fullName>
    </submittedName>
</protein>
<keyword evidence="3" id="KW-1185">Reference proteome</keyword>
<dbReference type="Pfam" id="PF25840">
    <property type="entry name" value="Ulvan_lyase_N"/>
    <property type="match status" value="1"/>
</dbReference>
<dbReference type="InterPro" id="IPR008930">
    <property type="entry name" value="Terpenoid_cyclase/PrenylTrfase"/>
</dbReference>
<evidence type="ECO:0000313" key="3">
    <source>
        <dbReference type="Proteomes" id="UP001596118"/>
    </source>
</evidence>
<reference evidence="2 3" key="1">
    <citation type="journal article" date="2019" name="Int. J. Syst. Evol. Microbiol.">
        <title>The Global Catalogue of Microorganisms (GCM) 10K type strain sequencing project: providing services to taxonomists for standard genome sequencing and annotation.</title>
        <authorList>
            <consortium name="The Broad Institute Genomics Platform"/>
            <consortium name="The Broad Institute Genome Sequencing Center for Infectious Disease"/>
            <person name="Wu L."/>
            <person name="Ma J."/>
        </authorList>
    </citation>
    <scope>NUCLEOTIDE SEQUENCE [LARGE SCALE GENOMIC DNA]</scope>
    <source>
        <strain evidence="2 3">CGMCC 1.12124</strain>
    </source>
</reference>
<sequence>MRPITLTKNIYRDLRGKQTTPRSDEEHLSAAIDWLYRSQDVTECGGSAAYYSLLTGWSGPYPETSGYIVPTLYDYAEYADAREARTRAERMASWLLEVQLENGAFPGGVDPGPNADPSVFNTGQILFGLVRAYEETDEERYRSAAIEAADWLVSVQHQNGYWDRYDYRDESHSYCSRVAWALLEVGRISDRTYEPAARNHLNWVVSRQTENGWFRNAGFSEGETPYLHTLAYTIRGLLESGFVLDDSTYISSARLAADQLREIRLKDGPLKGKYDSDWNSKAFYCLPGSIQTALVWLRIHSNIAENEEYIDRARDEIQNIKTYQRINCMSIDGGIKGSHPVWDEYMRFRYPNWAAKFFIDALLLISENE</sequence>
<dbReference type="AlphaFoldDB" id="A0ABD5R433"/>